<dbReference type="PROSITE" id="PS51819">
    <property type="entry name" value="VOC"/>
    <property type="match status" value="1"/>
</dbReference>
<dbReference type="EMBL" id="NOXS01000032">
    <property type="protein sequence ID" value="OYQ18656.1"/>
    <property type="molecule type" value="Genomic_DNA"/>
</dbReference>
<dbReference type="SUPFAM" id="SSF54593">
    <property type="entry name" value="Glyoxalase/Bleomycin resistance protein/Dihydroxybiphenyl dioxygenase"/>
    <property type="match status" value="1"/>
</dbReference>
<keyword evidence="3" id="KW-1185">Reference proteome</keyword>
<dbReference type="PANTHER" id="PTHR36113">
    <property type="entry name" value="LYASE, PUTATIVE-RELATED-RELATED"/>
    <property type="match status" value="1"/>
</dbReference>
<dbReference type="InterPro" id="IPR029068">
    <property type="entry name" value="Glyas_Bleomycin-R_OHBP_Dase"/>
</dbReference>
<dbReference type="InterPro" id="IPR051332">
    <property type="entry name" value="Fosfomycin_Res_Enzymes"/>
</dbReference>
<reference evidence="2 3" key="1">
    <citation type="submission" date="2017-07" db="EMBL/GenBank/DDBJ databases">
        <title>Elstera cyanobacteriorum sp. nov., a novel bacterium isolated from cyanobacterial aggregates in a eutrophic lake.</title>
        <authorList>
            <person name="Cai H."/>
        </authorList>
    </citation>
    <scope>NUCLEOTIDE SEQUENCE [LARGE SCALE GENOMIC DNA]</scope>
    <source>
        <strain evidence="2 3">TH019</strain>
    </source>
</reference>
<dbReference type="Proteomes" id="UP000216361">
    <property type="component" value="Unassembled WGS sequence"/>
</dbReference>
<evidence type="ECO:0000313" key="3">
    <source>
        <dbReference type="Proteomes" id="UP000216361"/>
    </source>
</evidence>
<dbReference type="PANTHER" id="PTHR36113:SF3">
    <property type="entry name" value="SLL5075 PROTEIN"/>
    <property type="match status" value="1"/>
</dbReference>
<organism evidence="2 3">
    <name type="scientific">Elstera cyanobacteriorum</name>
    <dbReference type="NCBI Taxonomy" id="2022747"/>
    <lineage>
        <taxon>Bacteria</taxon>
        <taxon>Pseudomonadati</taxon>
        <taxon>Pseudomonadota</taxon>
        <taxon>Alphaproteobacteria</taxon>
        <taxon>Rhodospirillales</taxon>
        <taxon>Rhodospirillaceae</taxon>
        <taxon>Elstera</taxon>
    </lineage>
</organism>
<accession>A0A255XNV1</accession>
<protein>
    <submittedName>
        <fullName evidence="2">Bleomycin resistance protein</fullName>
    </submittedName>
</protein>
<sequence length="145" mass="15722">MERHDLGLTHVAFAVRDLAASVAFYQTYAAMAVVHHRIDAESGRAVAWLSDLTRPFVIVLVESPKTRDTPLGPFGHLGVACASRAEVDRLCAQAQAAGCLRRPPQDSGPPVGYWAMLVDPDGNTLELAYGQQVAFTVEDAERFLS</sequence>
<dbReference type="AlphaFoldDB" id="A0A255XNV1"/>
<dbReference type="OrthoDB" id="9803142at2"/>
<name>A0A255XNV1_9PROT</name>
<dbReference type="InterPro" id="IPR037523">
    <property type="entry name" value="VOC_core"/>
</dbReference>
<proteinExistence type="predicted"/>
<dbReference type="Pfam" id="PF00903">
    <property type="entry name" value="Glyoxalase"/>
    <property type="match status" value="1"/>
</dbReference>
<dbReference type="Gene3D" id="3.10.180.10">
    <property type="entry name" value="2,3-Dihydroxybiphenyl 1,2-Dioxygenase, domain 1"/>
    <property type="match status" value="1"/>
</dbReference>
<gene>
    <name evidence="2" type="ORF">CHR90_10355</name>
</gene>
<evidence type="ECO:0000313" key="2">
    <source>
        <dbReference type="EMBL" id="OYQ18656.1"/>
    </source>
</evidence>
<dbReference type="InterPro" id="IPR004360">
    <property type="entry name" value="Glyas_Fos-R_dOase_dom"/>
</dbReference>
<dbReference type="CDD" id="cd06587">
    <property type="entry name" value="VOC"/>
    <property type="match status" value="1"/>
</dbReference>
<evidence type="ECO:0000259" key="1">
    <source>
        <dbReference type="PROSITE" id="PS51819"/>
    </source>
</evidence>
<comment type="caution">
    <text evidence="2">The sequence shown here is derived from an EMBL/GenBank/DDBJ whole genome shotgun (WGS) entry which is preliminary data.</text>
</comment>
<dbReference type="RefSeq" id="WP_094408919.1">
    <property type="nucleotide sequence ID" value="NZ_BMJZ01000001.1"/>
</dbReference>
<feature type="domain" description="VOC" evidence="1">
    <location>
        <begin position="7"/>
        <end position="130"/>
    </location>
</feature>